<comment type="function">
    <text evidence="9">Catalyzes the ATP-dependent amidation of the two carboxylate groups at positions a and c of cobyrinate, using either L-glutamine or ammonia as the nitrogen source.</text>
</comment>
<feature type="domain" description="CobQ/CobB/MinD/ParA nucleotide binding" evidence="10">
    <location>
        <begin position="18"/>
        <end position="193"/>
    </location>
</feature>
<reference evidence="12 13" key="1">
    <citation type="journal article" date="2014" name="Genome Announc.">
        <title>Draft Genome Sequence of Magnetospirillum sp. Strain SO-1, a Freshwater Magnetotactic Bacterium Isolated from the Ol'khovka River, Russia.</title>
        <authorList>
            <person name="Grouzdev D.S."/>
            <person name="Dziuba M.V."/>
            <person name="Sukhacheva M.S."/>
            <person name="Mardanov A.V."/>
            <person name="Beletskiy A.V."/>
            <person name="Kuznetsov B.B."/>
            <person name="Skryabin K.G."/>
        </authorList>
    </citation>
    <scope>NUCLEOTIDE SEQUENCE [LARGE SCALE GENOMIC DNA]</scope>
    <source>
        <strain evidence="12 13">SO-1</strain>
    </source>
</reference>
<dbReference type="InterPro" id="IPR029062">
    <property type="entry name" value="Class_I_gatase-like"/>
</dbReference>
<dbReference type="Gene3D" id="3.40.50.880">
    <property type="match status" value="1"/>
</dbReference>
<keyword evidence="13" id="KW-1185">Reference proteome</keyword>
<dbReference type="NCBIfam" id="NF002204">
    <property type="entry name" value="PRK01077.1"/>
    <property type="match status" value="1"/>
</dbReference>
<evidence type="ECO:0000256" key="3">
    <source>
        <dbReference type="ARBA" id="ARBA00022573"/>
    </source>
</evidence>
<evidence type="ECO:0000259" key="11">
    <source>
        <dbReference type="Pfam" id="PF07685"/>
    </source>
</evidence>
<name>M3AGA8_9PROT</name>
<dbReference type="Gene3D" id="3.40.50.300">
    <property type="entry name" value="P-loop containing nucleotide triphosphate hydrolases"/>
    <property type="match status" value="1"/>
</dbReference>
<evidence type="ECO:0000256" key="5">
    <source>
        <dbReference type="ARBA" id="ARBA00022741"/>
    </source>
</evidence>
<dbReference type="HAMAP" id="MF_00027">
    <property type="entry name" value="CobB_CbiA"/>
    <property type="match status" value="1"/>
</dbReference>
<dbReference type="EC" id="6.3.5.11" evidence="9"/>
<dbReference type="GO" id="GO:0005524">
    <property type="term" value="F:ATP binding"/>
    <property type="evidence" value="ECO:0007669"/>
    <property type="project" value="UniProtKB-UniRule"/>
</dbReference>
<evidence type="ECO:0000256" key="4">
    <source>
        <dbReference type="ARBA" id="ARBA00022598"/>
    </source>
</evidence>
<dbReference type="GO" id="GO:0042242">
    <property type="term" value="F:cobyrinic acid a,c-diamide synthase activity"/>
    <property type="evidence" value="ECO:0007669"/>
    <property type="project" value="UniProtKB-UniRule"/>
</dbReference>
<evidence type="ECO:0000256" key="1">
    <source>
        <dbReference type="ARBA" id="ARBA00001946"/>
    </source>
</evidence>
<comment type="similarity">
    <text evidence="9">Belongs to the CobB/CbiA family.</text>
</comment>
<evidence type="ECO:0000256" key="2">
    <source>
        <dbReference type="ARBA" id="ARBA00006205"/>
    </source>
</evidence>
<keyword evidence="6 9" id="KW-0067">ATP-binding</keyword>
<comment type="similarity">
    <text evidence="2">Belongs to the CobB/CobQ family. CobQ subfamily.</text>
</comment>
<dbReference type="eggNOG" id="COG1797">
    <property type="taxonomic scope" value="Bacteria"/>
</dbReference>
<dbReference type="SUPFAM" id="SSF52317">
    <property type="entry name" value="Class I glutamine amidotransferase-like"/>
    <property type="match status" value="1"/>
</dbReference>
<dbReference type="NCBIfam" id="TIGR00379">
    <property type="entry name" value="cobB"/>
    <property type="match status" value="1"/>
</dbReference>
<comment type="miscellaneous">
    <text evidence="9">The a and c carboxylates of cobyrinate are activated for nucleophilic attack via formation of a phosphorylated intermediate by ATP. CbiA catalyzes first the amidation of the c-carboxylate, and then that of the a-carboxylate.</text>
</comment>
<dbReference type="InterPro" id="IPR011698">
    <property type="entry name" value="GATase_3"/>
</dbReference>
<feature type="domain" description="CobB/CobQ-like glutamine amidotransferase" evidence="11">
    <location>
        <begin position="251"/>
        <end position="441"/>
    </location>
</feature>
<dbReference type="RefSeq" id="WP_008614189.1">
    <property type="nucleotide sequence ID" value="NZ_AONQ01000004.1"/>
</dbReference>
<evidence type="ECO:0000256" key="9">
    <source>
        <dbReference type="HAMAP-Rule" id="MF_00027"/>
    </source>
</evidence>
<dbReference type="STRING" id="1244869.H261_02946"/>
<evidence type="ECO:0000256" key="6">
    <source>
        <dbReference type="ARBA" id="ARBA00022840"/>
    </source>
</evidence>
<evidence type="ECO:0000259" key="10">
    <source>
        <dbReference type="Pfam" id="PF01656"/>
    </source>
</evidence>
<comment type="catalytic activity">
    <reaction evidence="9">
        <text>cob(II)yrinate + 2 L-glutamine + 2 ATP + 2 H2O = cob(II)yrinate a,c diamide + 2 L-glutamate + 2 ADP + 2 phosphate + 2 H(+)</text>
        <dbReference type="Rhea" id="RHEA:26289"/>
        <dbReference type="ChEBI" id="CHEBI:15377"/>
        <dbReference type="ChEBI" id="CHEBI:15378"/>
        <dbReference type="ChEBI" id="CHEBI:29985"/>
        <dbReference type="ChEBI" id="CHEBI:30616"/>
        <dbReference type="ChEBI" id="CHEBI:43474"/>
        <dbReference type="ChEBI" id="CHEBI:58359"/>
        <dbReference type="ChEBI" id="CHEBI:58537"/>
        <dbReference type="ChEBI" id="CHEBI:58894"/>
        <dbReference type="ChEBI" id="CHEBI:456216"/>
        <dbReference type="EC" id="6.3.5.11"/>
    </reaction>
</comment>
<dbReference type="Pfam" id="PF01656">
    <property type="entry name" value="CbiA"/>
    <property type="match status" value="1"/>
</dbReference>
<proteinExistence type="inferred from homology"/>
<feature type="active site" description="Nucleophile" evidence="9">
    <location>
        <position position="334"/>
    </location>
</feature>
<dbReference type="PANTHER" id="PTHR43873">
    <property type="entry name" value="COBYRINATE A,C-DIAMIDE SYNTHASE"/>
    <property type="match status" value="1"/>
</dbReference>
<keyword evidence="4 9" id="KW-0436">Ligase</keyword>
<accession>M3AGA8</accession>
<dbReference type="Pfam" id="PF07685">
    <property type="entry name" value="GATase_3"/>
    <property type="match status" value="1"/>
</dbReference>
<dbReference type="PROSITE" id="PS51274">
    <property type="entry name" value="GATASE_COBBQ"/>
    <property type="match status" value="1"/>
</dbReference>
<comment type="pathway">
    <text evidence="9">Cofactor biosynthesis; adenosylcobalamin biosynthesis; cob(II)yrinate a,c-diamide from sirohydrochlorin (anaerobic route): step 10/10.</text>
</comment>
<dbReference type="OrthoDB" id="9764035at2"/>
<dbReference type="CDD" id="cd03130">
    <property type="entry name" value="GATase1_CobB"/>
    <property type="match status" value="1"/>
</dbReference>
<evidence type="ECO:0000256" key="7">
    <source>
        <dbReference type="ARBA" id="ARBA00022842"/>
    </source>
</evidence>
<dbReference type="CDD" id="cd05388">
    <property type="entry name" value="CobB_N"/>
    <property type="match status" value="1"/>
</dbReference>
<dbReference type="EMBL" id="AONQ01000004">
    <property type="protein sequence ID" value="EME71584.1"/>
    <property type="molecule type" value="Genomic_DNA"/>
</dbReference>
<dbReference type="InterPro" id="IPR027417">
    <property type="entry name" value="P-loop_NTPase"/>
</dbReference>
<dbReference type="PATRIC" id="fig|1244869.3.peg.588"/>
<dbReference type="GO" id="GO:0009236">
    <property type="term" value="P:cobalamin biosynthetic process"/>
    <property type="evidence" value="ECO:0007669"/>
    <property type="project" value="UniProtKB-UniRule"/>
</dbReference>
<keyword evidence="8 9" id="KW-0315">Glutamine amidotransferase</keyword>
<comment type="cofactor">
    <cofactor evidence="1 9">
        <name>Mg(2+)</name>
        <dbReference type="ChEBI" id="CHEBI:18420"/>
    </cofactor>
</comment>
<dbReference type="UniPathway" id="UPA00148">
    <property type="reaction ID" value="UER00231"/>
</dbReference>
<gene>
    <name evidence="9" type="primary">cbiA</name>
    <name evidence="12" type="ORF">H261_02946</name>
</gene>
<keyword evidence="7 9" id="KW-0460">Magnesium</keyword>
<organism evidence="12 13">
    <name type="scientific">Paramagnetospirillum caucaseum</name>
    <dbReference type="NCBI Taxonomy" id="1244869"/>
    <lineage>
        <taxon>Bacteria</taxon>
        <taxon>Pseudomonadati</taxon>
        <taxon>Pseudomonadota</taxon>
        <taxon>Alphaproteobacteria</taxon>
        <taxon>Rhodospirillales</taxon>
        <taxon>Magnetospirillaceae</taxon>
        <taxon>Paramagnetospirillum</taxon>
    </lineage>
</organism>
<keyword evidence="5 9" id="KW-0547">Nucleotide-binding</keyword>
<comment type="domain">
    <text evidence="9">Comprises of two domains. The C-terminal domain contains the binding site for glutamine and catalyzes the hydrolysis of this substrate to glutamate and ammonia. The N-terminal domain is anticipated to bind ATP and cobyrinate and catalyzes the ultimate synthesis of the diamide product. The ammonia produced via the glutaminase domain is probably translocated to the adjacent domain via a molecular tunnel, where it reacts with an activated intermediate.</text>
</comment>
<dbReference type="Proteomes" id="UP000011744">
    <property type="component" value="Unassembled WGS sequence"/>
</dbReference>
<dbReference type="InterPro" id="IPR004484">
    <property type="entry name" value="CbiA/CobB_synth"/>
</dbReference>
<dbReference type="SUPFAM" id="SSF52540">
    <property type="entry name" value="P-loop containing nucleoside triphosphate hydrolases"/>
    <property type="match status" value="1"/>
</dbReference>
<sequence length="480" mass="51367">MTTRPAPRLLISAAHKSSGKTTVTVGLAAALAARGLTVQPFKKGPDYIDPLWLGAASGRACRNLDFHTQPPALIRETFERDSRGADISLIEGNKGLYDGVDLEGANSSAMLAQWLEAPVVLVVDCQGMTRGIAPLLIGYQAFDPTLKIAGVILNKVSGPRHEKKLRDVVAHYTRIPVLGAVHRGPDMEIMERHLGLVPANEAEAAAAAIARLAGAVSAQVDLDALVALADAAPPVEVIERAVPARPTASLRIGIAKDAAFGFYYRDDLEALEAAGAELAPFDALRDPHLPPGLDGLFIGGGFPETQGEALEANASLRAEIRDKGLAGLPIYAECGGLMYLSRAIVWKGERRAMVGLIPADAVMHKAPQGRGYVRLRETAAFPWPRLEDGPGVLPAHEFHHSRLENMEGSPRFAYQVIRGTGIAEKQDGLIIANTLATYAHMRSVGANPWAPRFVAFVRAIKNGRPIKTDARSKRGSIDVF</sequence>
<dbReference type="AlphaFoldDB" id="M3AGA8"/>
<evidence type="ECO:0000256" key="8">
    <source>
        <dbReference type="ARBA" id="ARBA00022962"/>
    </source>
</evidence>
<evidence type="ECO:0000313" key="12">
    <source>
        <dbReference type="EMBL" id="EME71584.1"/>
    </source>
</evidence>
<keyword evidence="3 9" id="KW-0169">Cobalamin biosynthesis</keyword>
<comment type="caution">
    <text evidence="12">The sequence shown here is derived from an EMBL/GenBank/DDBJ whole genome shotgun (WGS) entry which is preliminary data.</text>
</comment>
<feature type="site" description="Increases nucleophilicity of active site Cys" evidence="9">
    <location>
        <position position="440"/>
    </location>
</feature>
<dbReference type="InterPro" id="IPR002586">
    <property type="entry name" value="CobQ/CobB/MinD/ParA_Nub-bd_dom"/>
</dbReference>
<dbReference type="PANTHER" id="PTHR43873:SF1">
    <property type="entry name" value="COBYRINATE A,C-DIAMIDE SYNTHASE"/>
    <property type="match status" value="1"/>
</dbReference>
<protein>
    <recommendedName>
        <fullName evidence="9">Cobyrinate a,c-diamide synthase</fullName>
        <ecNumber evidence="9">6.3.5.11</ecNumber>
    </recommendedName>
    <alternativeName>
        <fullName evidence="9">Cobyrinic acid a,c-diamide synthetase</fullName>
    </alternativeName>
</protein>
<evidence type="ECO:0000313" key="13">
    <source>
        <dbReference type="Proteomes" id="UP000011744"/>
    </source>
</evidence>